<name>A0AAD6CBI9_9EURO</name>
<evidence type="ECO:0000256" key="5">
    <source>
        <dbReference type="ARBA" id="ARBA00022792"/>
    </source>
</evidence>
<dbReference type="AlphaFoldDB" id="A0AAD6CBI9"/>
<evidence type="ECO:0000256" key="9">
    <source>
        <dbReference type="PROSITE-ProRule" id="PRU00282"/>
    </source>
</evidence>
<keyword evidence="3 9" id="KW-0812">Transmembrane</keyword>
<dbReference type="GO" id="GO:0015218">
    <property type="term" value="F:pyrimidine nucleotide transmembrane transporter activity"/>
    <property type="evidence" value="ECO:0007669"/>
    <property type="project" value="InterPro"/>
</dbReference>
<dbReference type="InterPro" id="IPR023395">
    <property type="entry name" value="MCP_dom_sf"/>
</dbReference>
<feature type="repeat" description="Solcar" evidence="9">
    <location>
        <begin position="56"/>
        <end position="153"/>
    </location>
</feature>
<evidence type="ECO:0000256" key="8">
    <source>
        <dbReference type="ARBA" id="ARBA00023136"/>
    </source>
</evidence>
<dbReference type="InterPro" id="IPR002067">
    <property type="entry name" value="MCP"/>
</dbReference>
<keyword evidence="6 12" id="KW-1133">Transmembrane helix</keyword>
<proteinExistence type="inferred from homology"/>
<dbReference type="EMBL" id="JAPVEA010000004">
    <property type="protein sequence ID" value="KAJ5455913.1"/>
    <property type="molecule type" value="Genomic_DNA"/>
</dbReference>
<reference evidence="13" key="1">
    <citation type="submission" date="2022-12" db="EMBL/GenBank/DDBJ databases">
        <authorList>
            <person name="Petersen C."/>
        </authorList>
    </citation>
    <scope>NUCLEOTIDE SEQUENCE</scope>
    <source>
        <strain evidence="13">IBT 16125</strain>
    </source>
</reference>
<dbReference type="GO" id="GO:1990519">
    <property type="term" value="P:pyrimidine nucleotide import into mitochondrion"/>
    <property type="evidence" value="ECO:0007669"/>
    <property type="project" value="TreeGrafter"/>
</dbReference>
<dbReference type="RefSeq" id="XP_056768286.1">
    <property type="nucleotide sequence ID" value="XM_056907559.1"/>
</dbReference>
<accession>A0AAD6CBI9</accession>
<comment type="caution">
    <text evidence="13">The sequence shown here is derived from an EMBL/GenBank/DDBJ whole genome shotgun (WGS) entry which is preliminary data.</text>
</comment>
<reference evidence="13" key="2">
    <citation type="journal article" date="2023" name="IMA Fungus">
        <title>Comparative genomic study of the Penicillium genus elucidates a diverse pangenome and 15 lateral gene transfer events.</title>
        <authorList>
            <person name="Petersen C."/>
            <person name="Sorensen T."/>
            <person name="Nielsen M.R."/>
            <person name="Sondergaard T.E."/>
            <person name="Sorensen J.L."/>
            <person name="Fitzpatrick D.A."/>
            <person name="Frisvad J.C."/>
            <person name="Nielsen K.L."/>
        </authorList>
    </citation>
    <scope>NUCLEOTIDE SEQUENCE</scope>
    <source>
        <strain evidence="13">IBT 16125</strain>
    </source>
</reference>
<evidence type="ECO:0000256" key="11">
    <source>
        <dbReference type="SAM" id="MobiDB-lite"/>
    </source>
</evidence>
<dbReference type="PROSITE" id="PS50920">
    <property type="entry name" value="SOLCAR"/>
    <property type="match status" value="3"/>
</dbReference>
<feature type="repeat" description="Solcar" evidence="9">
    <location>
        <begin position="160"/>
        <end position="254"/>
    </location>
</feature>
<evidence type="ECO:0000256" key="3">
    <source>
        <dbReference type="ARBA" id="ARBA00022692"/>
    </source>
</evidence>
<dbReference type="PANTHER" id="PTHR45829:SF1">
    <property type="entry name" value="CARRIER PROTEIN, PUTATIVE (AFU_ORTHOLOGUE AFUA_4G06780)-RELATED"/>
    <property type="match status" value="1"/>
</dbReference>
<evidence type="ECO:0000256" key="7">
    <source>
        <dbReference type="ARBA" id="ARBA00023128"/>
    </source>
</evidence>
<keyword evidence="5" id="KW-0999">Mitochondrion inner membrane</keyword>
<keyword evidence="8 9" id="KW-0472">Membrane</keyword>
<dbReference type="InterPro" id="IPR049562">
    <property type="entry name" value="SLC25A33/36-like"/>
</dbReference>
<comment type="subcellular location">
    <subcellularLocation>
        <location evidence="1">Mitochondrion inner membrane</location>
        <topology evidence="1">Multi-pass membrane protein</topology>
    </subcellularLocation>
</comment>
<feature type="region of interest" description="Disordered" evidence="11">
    <location>
        <begin position="300"/>
        <end position="342"/>
    </location>
</feature>
<dbReference type="Pfam" id="PF00153">
    <property type="entry name" value="Mito_carr"/>
    <property type="match status" value="3"/>
</dbReference>
<dbReference type="Gene3D" id="1.50.40.10">
    <property type="entry name" value="Mitochondrial carrier domain"/>
    <property type="match status" value="1"/>
</dbReference>
<evidence type="ECO:0000313" key="14">
    <source>
        <dbReference type="Proteomes" id="UP001213681"/>
    </source>
</evidence>
<gene>
    <name evidence="13" type="ORF">N7458_004177</name>
</gene>
<protein>
    <submittedName>
        <fullName evidence="13">Mitochondrial nicotinamide adenine dinucleotide transporter 1</fullName>
    </submittedName>
</protein>
<dbReference type="PANTHER" id="PTHR45829">
    <property type="entry name" value="MITOCHONDRIAL CARRIER PROTEIN RIM2"/>
    <property type="match status" value="1"/>
</dbReference>
<keyword evidence="2 10" id="KW-0813">Transport</keyword>
<feature type="transmembrane region" description="Helical" evidence="12">
    <location>
        <begin position="166"/>
        <end position="186"/>
    </location>
</feature>
<keyword evidence="14" id="KW-1185">Reference proteome</keyword>
<evidence type="ECO:0000256" key="12">
    <source>
        <dbReference type="SAM" id="Phobius"/>
    </source>
</evidence>
<dbReference type="SUPFAM" id="SSF103506">
    <property type="entry name" value="Mitochondrial carrier"/>
    <property type="match status" value="1"/>
</dbReference>
<evidence type="ECO:0000256" key="4">
    <source>
        <dbReference type="ARBA" id="ARBA00022737"/>
    </source>
</evidence>
<dbReference type="InterPro" id="IPR018108">
    <property type="entry name" value="MCP_transmembrane"/>
</dbReference>
<comment type="similarity">
    <text evidence="10">Belongs to the mitochondrial carrier (TC 2.A.29) family.</text>
</comment>
<dbReference type="GO" id="GO:0005743">
    <property type="term" value="C:mitochondrial inner membrane"/>
    <property type="evidence" value="ECO:0007669"/>
    <property type="project" value="UniProtKB-SubCell"/>
</dbReference>
<keyword evidence="7" id="KW-0496">Mitochondrion</keyword>
<dbReference type="GeneID" id="81597802"/>
<sequence length="415" mass="45774">MRSDGNGSNGAASTTTEQPQSFHLNAAPSVSHVPVADAPPTSDFTTRLQILSTKIPSWYIAPFCGASAGVASGIVTCPLDVIKTKLQAQGGFTRRGAQDMETKILYRGMLGTGKTIFREDGIRGLYQGLGPMLLGYLPTWAVYLAVYDRSREYFYEHTDSWLLSRAYASIAAGACSTIVTNPIWVIKTRLMSQSLKQNSEGVRAPWQYSSTWDAARKMYQIEGIRSFYSGLTPALLGLTHVAIQFPLYEYLKMAITGYGIGEHPDTGNSHWIGISVATFLSKICASTVTYPHEVLRTRLQTQQRTAPAPSPEEISFRGGLKHPHDRGRPPSVSSSDGMPNRPRYSGVIRTCQTILREEGWRAFYSGIGTNLFRAVPSAMTTMLSYEYLRKLIHDYQHEGELKLKLAEAQSAGEPI</sequence>
<organism evidence="13 14">
    <name type="scientific">Penicillium daleae</name>
    <dbReference type="NCBI Taxonomy" id="63821"/>
    <lineage>
        <taxon>Eukaryota</taxon>
        <taxon>Fungi</taxon>
        <taxon>Dikarya</taxon>
        <taxon>Ascomycota</taxon>
        <taxon>Pezizomycotina</taxon>
        <taxon>Eurotiomycetes</taxon>
        <taxon>Eurotiomycetidae</taxon>
        <taxon>Eurotiales</taxon>
        <taxon>Aspergillaceae</taxon>
        <taxon>Penicillium</taxon>
    </lineage>
</organism>
<evidence type="ECO:0000256" key="6">
    <source>
        <dbReference type="ARBA" id="ARBA00022989"/>
    </source>
</evidence>
<dbReference type="Proteomes" id="UP001213681">
    <property type="component" value="Unassembled WGS sequence"/>
</dbReference>
<dbReference type="PRINTS" id="PR00926">
    <property type="entry name" value="MITOCARRIER"/>
</dbReference>
<evidence type="ECO:0000313" key="13">
    <source>
        <dbReference type="EMBL" id="KAJ5455913.1"/>
    </source>
</evidence>
<evidence type="ECO:0000256" key="1">
    <source>
        <dbReference type="ARBA" id="ARBA00004448"/>
    </source>
</evidence>
<evidence type="ECO:0000256" key="2">
    <source>
        <dbReference type="ARBA" id="ARBA00022448"/>
    </source>
</evidence>
<feature type="transmembrane region" description="Helical" evidence="12">
    <location>
        <begin position="124"/>
        <end position="146"/>
    </location>
</feature>
<keyword evidence="4" id="KW-0677">Repeat</keyword>
<feature type="repeat" description="Solcar" evidence="9">
    <location>
        <begin position="269"/>
        <end position="391"/>
    </location>
</feature>
<evidence type="ECO:0000256" key="10">
    <source>
        <dbReference type="RuleBase" id="RU000488"/>
    </source>
</evidence>